<feature type="domain" description="PDZ" evidence="3">
    <location>
        <begin position="196"/>
        <end position="265"/>
    </location>
</feature>
<name>A0A7S4J5U6_9STRA</name>
<dbReference type="AlphaFoldDB" id="A0A7S4J5U6"/>
<gene>
    <name evidence="4" type="ORF">OAUR00152_LOCUS22253</name>
</gene>
<proteinExistence type="predicted"/>
<dbReference type="Pfam" id="PF00595">
    <property type="entry name" value="PDZ"/>
    <property type="match status" value="2"/>
</dbReference>
<dbReference type="InterPro" id="IPR050716">
    <property type="entry name" value="MAGUK"/>
</dbReference>
<evidence type="ECO:0000256" key="1">
    <source>
        <dbReference type="SAM" id="Coils"/>
    </source>
</evidence>
<keyword evidence="1" id="KW-0175">Coiled coil</keyword>
<sequence>MLYNLKTGIRVFRNGGSLGLAVERDDHSEIAVSSGTGGCFHVLHVTTDGAVASEGSIEAGDKIVECNGASVGSWSMEEFVGRVRVAEDPIVFSVLKCGGLHGSLEAAAAEVERLMDASTTGENDGNDSTSIDGGETEVADSFGGETSGSRLETGNIPEAKSTRVGRLKKMILRQRAPTPRSEKDIDGKEEMQLMESLEIRIKTNGGQLGAMLSMNKDGSWFVKGIIDGSAVALNGNMKEGDRVERVNGRNIIGLPMDDIRPMLRSHGVVVFDVSRPLHEVSLMTEDTDDSEFVKEIEALKNQVRSLKAEIRSKDSEIDHLHIALENARRTNTLCVPGGQPKMMKATHLKPKLYETISLNEQEVPLDDDRNDTLLIPREEEDSRETECRDNGDLSRELRTVNPIDIIDPSLSRRWIDSSVE</sequence>
<dbReference type="PANTHER" id="PTHR23122">
    <property type="entry name" value="MEMBRANE-ASSOCIATED GUANYLATE KINASE MAGUK"/>
    <property type="match status" value="1"/>
</dbReference>
<evidence type="ECO:0000313" key="4">
    <source>
        <dbReference type="EMBL" id="CAE2252844.1"/>
    </source>
</evidence>
<feature type="domain" description="PDZ" evidence="3">
    <location>
        <begin position="8"/>
        <end position="98"/>
    </location>
</feature>
<dbReference type="Gene3D" id="2.30.42.10">
    <property type="match status" value="2"/>
</dbReference>
<accession>A0A7S4J5U6</accession>
<evidence type="ECO:0000259" key="3">
    <source>
        <dbReference type="PROSITE" id="PS50106"/>
    </source>
</evidence>
<dbReference type="InterPro" id="IPR036034">
    <property type="entry name" value="PDZ_sf"/>
</dbReference>
<dbReference type="InterPro" id="IPR001478">
    <property type="entry name" value="PDZ"/>
</dbReference>
<dbReference type="EMBL" id="HBKQ01032558">
    <property type="protein sequence ID" value="CAE2252844.1"/>
    <property type="molecule type" value="Transcribed_RNA"/>
</dbReference>
<feature type="compositionally biased region" description="Polar residues" evidence="2">
    <location>
        <begin position="117"/>
        <end position="131"/>
    </location>
</feature>
<dbReference type="PROSITE" id="PS50106">
    <property type="entry name" value="PDZ"/>
    <property type="match status" value="2"/>
</dbReference>
<evidence type="ECO:0000256" key="2">
    <source>
        <dbReference type="SAM" id="MobiDB-lite"/>
    </source>
</evidence>
<reference evidence="4" key="1">
    <citation type="submission" date="2021-01" db="EMBL/GenBank/DDBJ databases">
        <authorList>
            <person name="Corre E."/>
            <person name="Pelletier E."/>
            <person name="Niang G."/>
            <person name="Scheremetjew M."/>
            <person name="Finn R."/>
            <person name="Kale V."/>
            <person name="Holt S."/>
            <person name="Cochrane G."/>
            <person name="Meng A."/>
            <person name="Brown T."/>
            <person name="Cohen L."/>
        </authorList>
    </citation>
    <scope>NUCLEOTIDE SEQUENCE</scope>
    <source>
        <strain evidence="4">Isolate 1302-5</strain>
    </source>
</reference>
<protein>
    <recommendedName>
        <fullName evidence="3">PDZ domain-containing protein</fullName>
    </recommendedName>
</protein>
<feature type="region of interest" description="Disordered" evidence="2">
    <location>
        <begin position="117"/>
        <end position="159"/>
    </location>
</feature>
<feature type="coiled-coil region" evidence="1">
    <location>
        <begin position="289"/>
        <end position="316"/>
    </location>
</feature>
<organism evidence="4">
    <name type="scientific">Odontella aurita</name>
    <dbReference type="NCBI Taxonomy" id="265563"/>
    <lineage>
        <taxon>Eukaryota</taxon>
        <taxon>Sar</taxon>
        <taxon>Stramenopiles</taxon>
        <taxon>Ochrophyta</taxon>
        <taxon>Bacillariophyta</taxon>
        <taxon>Mediophyceae</taxon>
        <taxon>Biddulphiophycidae</taxon>
        <taxon>Eupodiscales</taxon>
        <taxon>Odontellaceae</taxon>
        <taxon>Odontella</taxon>
    </lineage>
</organism>
<dbReference type="SUPFAM" id="SSF50156">
    <property type="entry name" value="PDZ domain-like"/>
    <property type="match status" value="2"/>
</dbReference>
<dbReference type="SMART" id="SM00228">
    <property type="entry name" value="PDZ"/>
    <property type="match status" value="2"/>
</dbReference>